<proteinExistence type="predicted"/>
<accession>A0A7Y2NYY0</accession>
<organism evidence="2 3">
    <name type="scientific">Telluria aromaticivorans</name>
    <dbReference type="NCBI Taxonomy" id="2725995"/>
    <lineage>
        <taxon>Bacteria</taxon>
        <taxon>Pseudomonadati</taxon>
        <taxon>Pseudomonadota</taxon>
        <taxon>Betaproteobacteria</taxon>
        <taxon>Burkholderiales</taxon>
        <taxon>Oxalobacteraceae</taxon>
        <taxon>Telluria group</taxon>
        <taxon>Telluria</taxon>
    </lineage>
</organism>
<keyword evidence="3" id="KW-1185">Reference proteome</keyword>
<protein>
    <submittedName>
        <fullName evidence="2">VOC family protein</fullName>
    </submittedName>
</protein>
<reference evidence="2 3" key="1">
    <citation type="submission" date="2020-04" db="EMBL/GenBank/DDBJ databases">
        <title>Massilia sp. nov., a cold adapted bacteria isolated from Arctic soil.</title>
        <authorList>
            <person name="Son J."/>
            <person name="Ka J.-O."/>
        </authorList>
    </citation>
    <scope>NUCLEOTIDE SEQUENCE [LARGE SCALE GENOMIC DNA]</scope>
    <source>
        <strain evidence="2 3">ML15P13</strain>
    </source>
</reference>
<evidence type="ECO:0000313" key="3">
    <source>
        <dbReference type="Proteomes" id="UP000533905"/>
    </source>
</evidence>
<dbReference type="Pfam" id="PF00903">
    <property type="entry name" value="Glyoxalase"/>
    <property type="match status" value="1"/>
</dbReference>
<gene>
    <name evidence="2" type="ORF">HGB41_05945</name>
</gene>
<dbReference type="InterPro" id="IPR004360">
    <property type="entry name" value="Glyas_Fos-R_dOase_dom"/>
</dbReference>
<dbReference type="EMBL" id="JABAIV010000002">
    <property type="protein sequence ID" value="NNG22543.1"/>
    <property type="molecule type" value="Genomic_DNA"/>
</dbReference>
<dbReference type="RefSeq" id="WP_171082221.1">
    <property type="nucleotide sequence ID" value="NZ_JABAIV010000002.1"/>
</dbReference>
<dbReference type="AlphaFoldDB" id="A0A7Y2NYY0"/>
<dbReference type="InterPro" id="IPR029068">
    <property type="entry name" value="Glyas_Bleomycin-R_OHBP_Dase"/>
</dbReference>
<evidence type="ECO:0000313" key="2">
    <source>
        <dbReference type="EMBL" id="NNG22543.1"/>
    </source>
</evidence>
<dbReference type="CDD" id="cd06587">
    <property type="entry name" value="VOC"/>
    <property type="match status" value="1"/>
</dbReference>
<name>A0A7Y2NYY0_9BURK</name>
<dbReference type="SUPFAM" id="SSF54593">
    <property type="entry name" value="Glyoxalase/Bleomycin resistance protein/Dihydroxybiphenyl dioxygenase"/>
    <property type="match status" value="1"/>
</dbReference>
<evidence type="ECO:0000259" key="1">
    <source>
        <dbReference type="PROSITE" id="PS51819"/>
    </source>
</evidence>
<sequence length="128" mass="13717">MLSNAQAIATVGVRDIAKAREFYSTVLGLQEGDAADCTGGEVLSFQSGNSKIYVYRSEFAGTNQATAITWDVGDQIEEIVVDLKSKGASFEHYNMDGMRLEGDIHVGGGMKVAWLKDPDGNILNIAGK</sequence>
<dbReference type="Proteomes" id="UP000533905">
    <property type="component" value="Unassembled WGS sequence"/>
</dbReference>
<dbReference type="Gene3D" id="3.10.180.10">
    <property type="entry name" value="2,3-Dihydroxybiphenyl 1,2-Dioxygenase, domain 1"/>
    <property type="match status" value="1"/>
</dbReference>
<dbReference type="PROSITE" id="PS51819">
    <property type="entry name" value="VOC"/>
    <property type="match status" value="1"/>
</dbReference>
<feature type="domain" description="VOC" evidence="1">
    <location>
        <begin position="5"/>
        <end position="128"/>
    </location>
</feature>
<comment type="caution">
    <text evidence="2">The sequence shown here is derived from an EMBL/GenBank/DDBJ whole genome shotgun (WGS) entry which is preliminary data.</text>
</comment>
<dbReference type="InterPro" id="IPR037523">
    <property type="entry name" value="VOC_core"/>
</dbReference>